<dbReference type="NCBIfam" id="TIGR01011">
    <property type="entry name" value="rpsB_bact"/>
    <property type="match status" value="1"/>
</dbReference>
<keyword evidence="6" id="KW-0175">Coiled coil</keyword>
<evidence type="ECO:0000256" key="1">
    <source>
        <dbReference type="ARBA" id="ARBA00006242"/>
    </source>
</evidence>
<dbReference type="InterPro" id="IPR023591">
    <property type="entry name" value="Ribosomal_uS2_flav_dom_sf"/>
</dbReference>
<dbReference type="GO" id="GO:0006412">
    <property type="term" value="P:translation"/>
    <property type="evidence" value="ECO:0007669"/>
    <property type="project" value="UniProtKB-UniRule"/>
</dbReference>
<protein>
    <recommendedName>
        <fullName evidence="4 5">Small ribosomal subunit protein uS2</fullName>
    </recommendedName>
</protein>
<dbReference type="CDD" id="cd01425">
    <property type="entry name" value="RPS2"/>
    <property type="match status" value="1"/>
</dbReference>
<dbReference type="GO" id="GO:0015935">
    <property type="term" value="C:small ribosomal subunit"/>
    <property type="evidence" value="ECO:0007669"/>
    <property type="project" value="InterPro"/>
</dbReference>
<evidence type="ECO:0000313" key="7">
    <source>
        <dbReference type="EMBL" id="KKS44531.1"/>
    </source>
</evidence>
<dbReference type="GO" id="GO:0003735">
    <property type="term" value="F:structural constituent of ribosome"/>
    <property type="evidence" value="ECO:0007669"/>
    <property type="project" value="InterPro"/>
</dbReference>
<dbReference type="Gene3D" id="1.10.287.610">
    <property type="entry name" value="Helix hairpin bin"/>
    <property type="match status" value="1"/>
</dbReference>
<organism evidence="7 8">
    <name type="scientific">Candidatus Azambacteria bacterium GW2011_GWB1_42_17</name>
    <dbReference type="NCBI Taxonomy" id="1618615"/>
    <lineage>
        <taxon>Bacteria</taxon>
        <taxon>Candidatus Azamiibacteriota</taxon>
    </lineage>
</organism>
<dbReference type="EMBL" id="LCDB01000007">
    <property type="protein sequence ID" value="KKS44531.1"/>
    <property type="molecule type" value="Genomic_DNA"/>
</dbReference>
<dbReference type="HAMAP" id="MF_00291_B">
    <property type="entry name" value="Ribosomal_uS2_B"/>
    <property type="match status" value="1"/>
</dbReference>
<dbReference type="PANTHER" id="PTHR12534:SF0">
    <property type="entry name" value="SMALL RIBOSOMAL SUBUNIT PROTEIN US2M"/>
    <property type="match status" value="1"/>
</dbReference>
<dbReference type="PANTHER" id="PTHR12534">
    <property type="entry name" value="30S RIBOSOMAL PROTEIN S2 PROKARYOTIC AND ORGANELLAR"/>
    <property type="match status" value="1"/>
</dbReference>
<evidence type="ECO:0000313" key="8">
    <source>
        <dbReference type="Proteomes" id="UP000033986"/>
    </source>
</evidence>
<keyword evidence="3 5" id="KW-0687">Ribonucleoprotein</keyword>
<comment type="caution">
    <text evidence="7">The sequence shown here is derived from an EMBL/GenBank/DDBJ whole genome shotgun (WGS) entry which is preliminary data.</text>
</comment>
<dbReference type="Gene3D" id="3.40.50.10490">
    <property type="entry name" value="Glucose-6-phosphate isomerase like protein, domain 1"/>
    <property type="match status" value="1"/>
</dbReference>
<evidence type="ECO:0000256" key="4">
    <source>
        <dbReference type="ARBA" id="ARBA00035256"/>
    </source>
</evidence>
<feature type="coiled-coil region" evidence="6">
    <location>
        <begin position="133"/>
        <end position="160"/>
    </location>
</feature>
<dbReference type="Proteomes" id="UP000033986">
    <property type="component" value="Unassembled WGS sequence"/>
</dbReference>
<evidence type="ECO:0000256" key="6">
    <source>
        <dbReference type="SAM" id="Coils"/>
    </source>
</evidence>
<dbReference type="Pfam" id="PF00318">
    <property type="entry name" value="Ribosomal_S2"/>
    <property type="match status" value="1"/>
</dbReference>
<sequence length="249" mass="27650">MEKQNNIALPDLEAMALNGVHLGSLRSNSNPKMKPFVWSNKNTFLIIDLEKSKEGLKSAIDFLVDVKKKGGTILFVGTFIAIKDIVKKVAEDLDMPYVTERWLGGTLTNFPTISRQINYLKDLEKQKASGDFGKYTKYEVQKLEKKMEKLKRELGGLLNLNRMPDALWVSSGNYDKIAAVEAFKKSIPVAGIVNTNSDPALYTYPVPANDTALNSVGFILNLVKEALINIKPVAAEAEIEKNTKDNGKD</sequence>
<evidence type="ECO:0000256" key="3">
    <source>
        <dbReference type="ARBA" id="ARBA00023274"/>
    </source>
</evidence>
<name>A0A0G1BDS9_9BACT</name>
<dbReference type="PATRIC" id="fig|1618615.3.peg.220"/>
<dbReference type="InterPro" id="IPR001865">
    <property type="entry name" value="Ribosomal_uS2"/>
</dbReference>
<proteinExistence type="inferred from homology"/>
<gene>
    <name evidence="5" type="primary">rpsB</name>
    <name evidence="7" type="ORF">UV07_C0007G0018</name>
</gene>
<dbReference type="InterPro" id="IPR005706">
    <property type="entry name" value="Ribosomal_uS2_bac/mit/plastid"/>
</dbReference>
<evidence type="ECO:0000256" key="5">
    <source>
        <dbReference type="HAMAP-Rule" id="MF_00291"/>
    </source>
</evidence>
<dbReference type="AlphaFoldDB" id="A0A0G1BDS9"/>
<evidence type="ECO:0000256" key="2">
    <source>
        <dbReference type="ARBA" id="ARBA00022980"/>
    </source>
</evidence>
<dbReference type="SUPFAM" id="SSF52313">
    <property type="entry name" value="Ribosomal protein S2"/>
    <property type="match status" value="1"/>
</dbReference>
<reference evidence="7 8" key="1">
    <citation type="journal article" date="2015" name="Nature">
        <title>rRNA introns, odd ribosomes, and small enigmatic genomes across a large radiation of phyla.</title>
        <authorList>
            <person name="Brown C.T."/>
            <person name="Hug L.A."/>
            <person name="Thomas B.C."/>
            <person name="Sharon I."/>
            <person name="Castelle C.J."/>
            <person name="Singh A."/>
            <person name="Wilkins M.J."/>
            <person name="Williams K.H."/>
            <person name="Banfield J.F."/>
        </authorList>
    </citation>
    <scope>NUCLEOTIDE SEQUENCE [LARGE SCALE GENOMIC DNA]</scope>
</reference>
<accession>A0A0G1BDS9</accession>
<keyword evidence="2 5" id="KW-0689">Ribosomal protein</keyword>
<comment type="similarity">
    <text evidence="1 5">Belongs to the universal ribosomal protein uS2 family.</text>
</comment>
<dbReference type="PRINTS" id="PR00395">
    <property type="entry name" value="RIBOSOMALS2"/>
</dbReference>